<dbReference type="Pfam" id="PF04365">
    <property type="entry name" value="BrnT_toxin"/>
    <property type="match status" value="1"/>
</dbReference>
<dbReference type="AlphaFoldDB" id="A0A5B8NTN1"/>
<dbReference type="InterPro" id="IPR038573">
    <property type="entry name" value="BrnT_sf"/>
</dbReference>
<dbReference type="RefSeq" id="WP_146297646.1">
    <property type="nucleotide sequence ID" value="NZ_CP042329.1"/>
</dbReference>
<dbReference type="InterPro" id="IPR007460">
    <property type="entry name" value="BrnT_toxin"/>
</dbReference>
<dbReference type="EMBL" id="CP042329">
    <property type="protein sequence ID" value="QDZ41685.1"/>
    <property type="molecule type" value="Genomic_DNA"/>
</dbReference>
<dbReference type="Proteomes" id="UP000318453">
    <property type="component" value="Plasmid pEu3"/>
</dbReference>
<keyword evidence="1" id="KW-0614">Plasmid</keyword>
<evidence type="ECO:0000313" key="2">
    <source>
        <dbReference type="Proteomes" id="UP000318453"/>
    </source>
</evidence>
<protein>
    <submittedName>
        <fullName evidence="1">BrnT family toxin</fullName>
    </submittedName>
</protein>
<dbReference type="OrthoDB" id="428036at2"/>
<geneLocation type="plasmid" evidence="2">
    <name>peu3</name>
</geneLocation>
<dbReference type="Gene3D" id="3.10.450.530">
    <property type="entry name" value="Ribonuclease toxin, BrnT, of type II toxin-antitoxin system"/>
    <property type="match status" value="1"/>
</dbReference>
<gene>
    <name evidence="1" type="ORF">FRE64_17110</name>
</gene>
<name>A0A5B8NTN1_9CHRO</name>
<dbReference type="KEGG" id="enn:FRE64_17110"/>
<organism evidence="1 2">
    <name type="scientific">Euhalothece natronophila Z-M001</name>
    <dbReference type="NCBI Taxonomy" id="522448"/>
    <lineage>
        <taxon>Bacteria</taxon>
        <taxon>Bacillati</taxon>
        <taxon>Cyanobacteriota</taxon>
        <taxon>Cyanophyceae</taxon>
        <taxon>Oscillatoriophycideae</taxon>
        <taxon>Chroococcales</taxon>
        <taxon>Halothecacae</taxon>
        <taxon>Halothece cluster</taxon>
        <taxon>Euhalothece</taxon>
    </lineage>
</organism>
<keyword evidence="2" id="KW-1185">Reference proteome</keyword>
<accession>A0A5B8NTN1</accession>
<evidence type="ECO:0000313" key="1">
    <source>
        <dbReference type="EMBL" id="QDZ41685.1"/>
    </source>
</evidence>
<sequence length="135" mass="15557">MLEFDWDEAKRQKNLKKHKIDFFEAAKIFWGNTVQWRSEQEYRDSEERILATGKIGDDMITVVYMSAENTNQHTRVSAKDIWETQGQTDWEQVRALSDQDIKAAIADDPDAVDTDETSLENAVACPPLTFLDNSQ</sequence>
<proteinExistence type="predicted"/>
<reference evidence="1" key="1">
    <citation type="submission" date="2019-08" db="EMBL/GenBank/DDBJ databases">
        <title>Carotenoids and Carotenoid Binding Proteins in the Halophilic Cyanobacterium Euhalothece sp. ZM00.</title>
        <authorList>
            <person name="Cho S.M."/>
            <person name="Song J.Y."/>
            <person name="Park Y.-I."/>
        </authorList>
    </citation>
    <scope>NUCLEOTIDE SEQUENCE [LARGE SCALE GENOMIC DNA]</scope>
    <source>
        <strain evidence="1">Z-M001</strain>
        <plasmid evidence="1">pEu3</plasmid>
    </source>
</reference>